<protein>
    <recommendedName>
        <fullName evidence="3">LysM domain-containing protein</fullName>
    </recommendedName>
</protein>
<dbReference type="Proteomes" id="UP000246018">
    <property type="component" value="Unassembled WGS sequence"/>
</dbReference>
<gene>
    <name evidence="4" type="ORF">DDE18_05365</name>
</gene>
<keyword evidence="2" id="KW-0472">Membrane</keyword>
<evidence type="ECO:0000256" key="1">
    <source>
        <dbReference type="SAM" id="MobiDB-lite"/>
    </source>
</evidence>
<reference evidence="4 5" key="1">
    <citation type="submission" date="2018-04" db="EMBL/GenBank/DDBJ databases">
        <title>Genome of Nocardioides gansuensis WSJ-1.</title>
        <authorList>
            <person name="Wu S."/>
            <person name="Wang G."/>
        </authorList>
    </citation>
    <scope>NUCLEOTIDE SEQUENCE [LARGE SCALE GENOMIC DNA]</scope>
    <source>
        <strain evidence="4 5">WSJ-1</strain>
    </source>
</reference>
<keyword evidence="2" id="KW-1133">Transmembrane helix</keyword>
<evidence type="ECO:0000259" key="3">
    <source>
        <dbReference type="PROSITE" id="PS51782"/>
    </source>
</evidence>
<dbReference type="SMART" id="SM00257">
    <property type="entry name" value="LysM"/>
    <property type="match status" value="2"/>
</dbReference>
<dbReference type="PROSITE" id="PS51782">
    <property type="entry name" value="LYSM"/>
    <property type="match status" value="2"/>
</dbReference>
<dbReference type="Pfam" id="PF01476">
    <property type="entry name" value="LysM"/>
    <property type="match status" value="2"/>
</dbReference>
<accession>A0A2T8FDG8</accession>
<feature type="compositionally biased region" description="Basic and acidic residues" evidence="1">
    <location>
        <begin position="289"/>
        <end position="301"/>
    </location>
</feature>
<dbReference type="PANTHER" id="PTHR34700:SF4">
    <property type="entry name" value="PHAGE-LIKE ELEMENT PBSX PROTEIN XKDP"/>
    <property type="match status" value="1"/>
</dbReference>
<feature type="region of interest" description="Disordered" evidence="1">
    <location>
        <begin position="258"/>
        <end position="338"/>
    </location>
</feature>
<feature type="domain" description="LysM" evidence="3">
    <location>
        <begin position="167"/>
        <end position="217"/>
    </location>
</feature>
<feature type="transmembrane region" description="Helical" evidence="2">
    <location>
        <begin position="54"/>
        <end position="81"/>
    </location>
</feature>
<dbReference type="OrthoDB" id="8444614at2"/>
<proteinExistence type="predicted"/>
<feature type="compositionally biased region" description="Low complexity" evidence="1">
    <location>
        <begin position="329"/>
        <end position="338"/>
    </location>
</feature>
<dbReference type="RefSeq" id="WP_116571218.1">
    <property type="nucleotide sequence ID" value="NZ_QDGZ01000002.1"/>
</dbReference>
<dbReference type="SUPFAM" id="SSF54106">
    <property type="entry name" value="LysM domain"/>
    <property type="match status" value="1"/>
</dbReference>
<feature type="domain" description="LysM" evidence="3">
    <location>
        <begin position="226"/>
        <end position="282"/>
    </location>
</feature>
<feature type="region of interest" description="Disordered" evidence="1">
    <location>
        <begin position="607"/>
        <end position="639"/>
    </location>
</feature>
<evidence type="ECO:0000313" key="4">
    <source>
        <dbReference type="EMBL" id="PVG83745.1"/>
    </source>
</evidence>
<dbReference type="InterPro" id="IPR018392">
    <property type="entry name" value="LysM"/>
</dbReference>
<feature type="compositionally biased region" description="Basic and acidic residues" evidence="1">
    <location>
        <begin position="621"/>
        <end position="630"/>
    </location>
</feature>
<comment type="caution">
    <text evidence="4">The sequence shown here is derived from an EMBL/GenBank/DDBJ whole genome shotgun (WGS) entry which is preliminary data.</text>
</comment>
<dbReference type="InterPro" id="IPR052196">
    <property type="entry name" value="Bact_Kbp"/>
</dbReference>
<dbReference type="Gene3D" id="3.10.350.10">
    <property type="entry name" value="LysM domain"/>
    <property type="match status" value="2"/>
</dbReference>
<name>A0A2T8FDG8_9ACTN</name>
<keyword evidence="5" id="KW-1185">Reference proteome</keyword>
<sequence length="639" mass="67850">MSTLNSHLRGLAATLALVAFVLGVPTVLVAIDAVPDLAKFAWSRLTAPDDGTLVVELIAAVGWIAWAVFTCQVIASIVSQVRGIRSPRLPGLGVPQVAADRLVAAAALLFVALPTATPFLPQPRAEAAATAAPLPDHSRLTVEPASATALAPTVEHEKEKEKEPEVEQYTVKRGDSLWKIAEERLGDGTRYVELVALNEAVLDGRPDFLLPGTILRVPVAETAPADAYVVRPGDTLSEIAEDELGDADAYPAIYEASRDTVQPTGDHLTDPDLILPGWKLTIPGQKPPPDSREPKHAKPPEEVPDTTPPPTDVTPTEPVGEVDPDSDESGQSSDDSVVPSWLVPGLAGAGAVLGGALWIALRSQRRTQLRHRRPGTVIPPPPAELVPVEKTARATASAIAPRIYALDSALRSLPPLRLVTATLSADEISLALGEPAQLPEPWSGAGTEWRIDLASVPEHPEDSFPPYPLLVSVGQDDDGSFLFLNLEELRTLTVTGASDRKASFARHVAAELAVNPWSVVTTVEVLGLGSDLSSFNLGRVRTHPAGDTGFIGELARDLSSITEPFDPDDFHVVIIASADRPTSDLDALADVIERIPGRSSAVLLDLQGEPRPSGTQLELTDDVRASERRASGSTSNRQS</sequence>
<evidence type="ECO:0000313" key="5">
    <source>
        <dbReference type="Proteomes" id="UP000246018"/>
    </source>
</evidence>
<dbReference type="CDD" id="cd00118">
    <property type="entry name" value="LysM"/>
    <property type="match status" value="2"/>
</dbReference>
<dbReference type="AlphaFoldDB" id="A0A2T8FDG8"/>
<feature type="transmembrane region" description="Helical" evidence="2">
    <location>
        <begin position="102"/>
        <end position="120"/>
    </location>
</feature>
<evidence type="ECO:0000256" key="2">
    <source>
        <dbReference type="SAM" id="Phobius"/>
    </source>
</evidence>
<dbReference type="PANTHER" id="PTHR34700">
    <property type="entry name" value="POTASSIUM BINDING PROTEIN KBP"/>
    <property type="match status" value="1"/>
</dbReference>
<keyword evidence="2" id="KW-0812">Transmembrane</keyword>
<dbReference type="EMBL" id="QDGZ01000002">
    <property type="protein sequence ID" value="PVG83745.1"/>
    <property type="molecule type" value="Genomic_DNA"/>
</dbReference>
<dbReference type="InterPro" id="IPR036779">
    <property type="entry name" value="LysM_dom_sf"/>
</dbReference>
<organism evidence="4 5">
    <name type="scientific">Nocardioides gansuensis</name>
    <dbReference type="NCBI Taxonomy" id="2138300"/>
    <lineage>
        <taxon>Bacteria</taxon>
        <taxon>Bacillati</taxon>
        <taxon>Actinomycetota</taxon>
        <taxon>Actinomycetes</taxon>
        <taxon>Propionibacteriales</taxon>
        <taxon>Nocardioidaceae</taxon>
        <taxon>Nocardioides</taxon>
    </lineage>
</organism>